<dbReference type="PANTHER" id="PTHR30106:SF2">
    <property type="entry name" value="UPF0324 INNER MEMBRANE PROTEIN YEIH"/>
    <property type="match status" value="1"/>
</dbReference>
<dbReference type="OrthoDB" id="5393513at2"/>
<dbReference type="PANTHER" id="PTHR30106">
    <property type="entry name" value="INNER MEMBRANE PROTEIN YEIH-RELATED"/>
    <property type="match status" value="1"/>
</dbReference>
<dbReference type="EMBL" id="WTYZ01000001">
    <property type="protein sequence ID" value="MXO82611.1"/>
    <property type="molecule type" value="Genomic_DNA"/>
</dbReference>
<dbReference type="Proteomes" id="UP000460290">
    <property type="component" value="Unassembled WGS sequence"/>
</dbReference>
<dbReference type="Pfam" id="PF03601">
    <property type="entry name" value="Cons_hypoth698"/>
    <property type="match status" value="1"/>
</dbReference>
<feature type="transmembrane region" description="Helical" evidence="7">
    <location>
        <begin position="128"/>
        <end position="153"/>
    </location>
</feature>
<keyword evidence="3" id="KW-1003">Cell membrane</keyword>
<feature type="transmembrane region" description="Helical" evidence="7">
    <location>
        <begin position="45"/>
        <end position="61"/>
    </location>
</feature>
<feature type="transmembrane region" description="Helical" evidence="7">
    <location>
        <begin position="290"/>
        <end position="309"/>
    </location>
</feature>
<feature type="transmembrane region" description="Helical" evidence="7">
    <location>
        <begin position="267"/>
        <end position="284"/>
    </location>
</feature>
<keyword evidence="6 7" id="KW-0472">Membrane</keyword>
<sequence>MADLYGEMQLAEPAAKRTIGSYVPGIVLVAVAALASLWLSEHYGPPAILMGLLIGLALNFVSADKRLSAGLDLASQTLLRIGIVLIGLRITFAEITDLGIAPFIMLIGIMTAVILVGVFTAKLFKQNMLFGLLAGGATAICGISAALALWSIIGEKRVGQSQFTIVVLGITIASAVAMTFYPAIAGFLGLSDRQAGFLIGASIHDVAQSIGGGFAYSDAAGEVATVVKLSRVTLLVPVLLIVTLILQKLGSGPEEGGKFNLRQGLPWFIIGFVALVALNSMVTLPEVVVVTGTSTASTLLLFAVIAAAIKSNLAGLLSHGLRSFGPVIMTTLTAFLLALLAVQAL</sequence>
<keyword evidence="5 7" id="KW-1133">Transmembrane helix</keyword>
<keyword evidence="9" id="KW-1185">Reference proteome</keyword>
<feature type="transmembrane region" description="Helical" evidence="7">
    <location>
        <begin position="229"/>
        <end position="246"/>
    </location>
</feature>
<evidence type="ECO:0000256" key="3">
    <source>
        <dbReference type="ARBA" id="ARBA00022475"/>
    </source>
</evidence>
<evidence type="ECO:0000256" key="4">
    <source>
        <dbReference type="ARBA" id="ARBA00022692"/>
    </source>
</evidence>
<feature type="transmembrane region" description="Helical" evidence="7">
    <location>
        <begin position="98"/>
        <end position="121"/>
    </location>
</feature>
<name>A0A844Z1L2_9SPHN</name>
<evidence type="ECO:0000256" key="1">
    <source>
        <dbReference type="ARBA" id="ARBA00004651"/>
    </source>
</evidence>
<feature type="transmembrane region" description="Helical" evidence="7">
    <location>
        <begin position="21"/>
        <end position="39"/>
    </location>
</feature>
<feature type="transmembrane region" description="Helical" evidence="7">
    <location>
        <begin position="197"/>
        <end position="217"/>
    </location>
</feature>
<dbReference type="AlphaFoldDB" id="A0A844Z1L2"/>
<organism evidence="8 9">
    <name type="scientific">Pontixanthobacter aestiaquae</name>
    <dbReference type="NCBI Taxonomy" id="1509367"/>
    <lineage>
        <taxon>Bacteria</taxon>
        <taxon>Pseudomonadati</taxon>
        <taxon>Pseudomonadota</taxon>
        <taxon>Alphaproteobacteria</taxon>
        <taxon>Sphingomonadales</taxon>
        <taxon>Erythrobacteraceae</taxon>
        <taxon>Pontixanthobacter</taxon>
    </lineage>
</organism>
<accession>A0A844Z1L2</accession>
<comment type="caution">
    <text evidence="8">The sequence shown here is derived from an EMBL/GenBank/DDBJ whole genome shotgun (WGS) entry which is preliminary data.</text>
</comment>
<dbReference type="InterPro" id="IPR018383">
    <property type="entry name" value="UPF0324_pro"/>
</dbReference>
<comment type="similarity">
    <text evidence="2">Belongs to the UPF0324 family.</text>
</comment>
<evidence type="ECO:0000313" key="8">
    <source>
        <dbReference type="EMBL" id="MXO82611.1"/>
    </source>
</evidence>
<comment type="subcellular location">
    <subcellularLocation>
        <location evidence="1">Cell membrane</location>
        <topology evidence="1">Multi-pass membrane protein</topology>
    </subcellularLocation>
</comment>
<dbReference type="GO" id="GO:0005886">
    <property type="term" value="C:plasma membrane"/>
    <property type="evidence" value="ECO:0007669"/>
    <property type="project" value="UniProtKB-SubCell"/>
</dbReference>
<gene>
    <name evidence="8" type="ORF">GRI35_04395</name>
</gene>
<feature type="transmembrane region" description="Helical" evidence="7">
    <location>
        <begin position="321"/>
        <end position="342"/>
    </location>
</feature>
<keyword evidence="4 7" id="KW-0812">Transmembrane</keyword>
<protein>
    <submittedName>
        <fullName evidence="8">Putative sulfate exporter family transporter</fullName>
    </submittedName>
</protein>
<evidence type="ECO:0000256" key="5">
    <source>
        <dbReference type="ARBA" id="ARBA00022989"/>
    </source>
</evidence>
<feature type="transmembrane region" description="Helical" evidence="7">
    <location>
        <begin position="165"/>
        <end position="190"/>
    </location>
</feature>
<evidence type="ECO:0000256" key="6">
    <source>
        <dbReference type="ARBA" id="ARBA00023136"/>
    </source>
</evidence>
<reference evidence="8 9" key="1">
    <citation type="submission" date="2019-12" db="EMBL/GenBank/DDBJ databases">
        <title>Genomic-based taxomic classification of the family Erythrobacteraceae.</title>
        <authorList>
            <person name="Xu L."/>
        </authorList>
    </citation>
    <scope>NUCLEOTIDE SEQUENCE [LARGE SCALE GENOMIC DNA]</scope>
    <source>
        <strain evidence="8 9">KCTC 42006</strain>
    </source>
</reference>
<evidence type="ECO:0000313" key="9">
    <source>
        <dbReference type="Proteomes" id="UP000460290"/>
    </source>
</evidence>
<evidence type="ECO:0000256" key="2">
    <source>
        <dbReference type="ARBA" id="ARBA00007977"/>
    </source>
</evidence>
<proteinExistence type="inferred from homology"/>
<evidence type="ECO:0000256" key="7">
    <source>
        <dbReference type="SAM" id="Phobius"/>
    </source>
</evidence>